<dbReference type="GeneID" id="40330827"/>
<evidence type="ECO:0000313" key="1">
    <source>
        <dbReference type="EMBL" id="RNF01710.1"/>
    </source>
</evidence>
<protein>
    <submittedName>
        <fullName evidence="1">Uncharacterized protein</fullName>
    </submittedName>
</protein>
<proteinExistence type="predicted"/>
<comment type="caution">
    <text evidence="1">The sequence shown here is derived from an EMBL/GenBank/DDBJ whole genome shotgun (WGS) entry which is preliminary data.</text>
</comment>
<accession>A0A3S5IQQ4</accession>
<organism evidence="1 2">
    <name type="scientific">Trypanosoma rangeli</name>
    <dbReference type="NCBI Taxonomy" id="5698"/>
    <lineage>
        <taxon>Eukaryota</taxon>
        <taxon>Discoba</taxon>
        <taxon>Euglenozoa</taxon>
        <taxon>Kinetoplastea</taxon>
        <taxon>Metakinetoplastina</taxon>
        <taxon>Trypanosomatida</taxon>
        <taxon>Trypanosomatidae</taxon>
        <taxon>Trypanosoma</taxon>
        <taxon>Herpetosoma</taxon>
    </lineage>
</organism>
<dbReference type="EMBL" id="MKGL01000262">
    <property type="protein sequence ID" value="RNF01710.1"/>
    <property type="molecule type" value="Genomic_DNA"/>
</dbReference>
<dbReference type="AlphaFoldDB" id="A0A3S5IQQ4"/>
<gene>
    <name evidence="1" type="ORF">TraAM80_06894</name>
</gene>
<sequence>MASSSFSQSKGSDQVKALVKLGKQKKGEGRCRTASRTASCAQPSGRCPAIVDVTTIWGGEYPTNGWKPRGLHLPQAAKALVLCLVRANHTEKAVQGEELPHHAAGVHKRTTA</sequence>
<dbReference type="RefSeq" id="XP_029236491.1">
    <property type="nucleotide sequence ID" value="XM_029383716.1"/>
</dbReference>
<name>A0A3S5IQQ4_TRYRA</name>
<evidence type="ECO:0000313" key="2">
    <source>
        <dbReference type="Proteomes" id="UP000283634"/>
    </source>
</evidence>
<keyword evidence="2" id="KW-1185">Reference proteome</keyword>
<dbReference type="Proteomes" id="UP000283634">
    <property type="component" value="Unassembled WGS sequence"/>
</dbReference>
<reference evidence="1 2" key="1">
    <citation type="journal article" date="2018" name="BMC Genomics">
        <title>Genomic comparison of Trypanosoma conorhini and Trypanosoma rangeli to Trypanosoma cruzi strains of high and low virulence.</title>
        <authorList>
            <person name="Bradwell K.R."/>
            <person name="Koparde V.N."/>
            <person name="Matveyev A.V."/>
            <person name="Serrano M.G."/>
            <person name="Alves J.M."/>
            <person name="Parikh H."/>
            <person name="Huang B."/>
            <person name="Lee V."/>
            <person name="Espinosa-Alvarez O."/>
            <person name="Ortiz P.A."/>
            <person name="Costa-Martins A.G."/>
            <person name="Teixeira M.M."/>
            <person name="Buck G.A."/>
        </authorList>
    </citation>
    <scope>NUCLEOTIDE SEQUENCE [LARGE SCALE GENOMIC DNA]</scope>
    <source>
        <strain evidence="1 2">AM80</strain>
    </source>
</reference>